<accession>A0AAX1L8A5</accession>
<dbReference type="Gene3D" id="3.40.50.300">
    <property type="entry name" value="P-loop containing nucleotide triphosphate hydrolases"/>
    <property type="match status" value="2"/>
</dbReference>
<dbReference type="InterPro" id="IPR006483">
    <property type="entry name" value="CRISPR-assoc_Cas3_HD"/>
</dbReference>
<keyword evidence="5" id="KW-0378">Hydrolase</keyword>
<dbReference type="Gene3D" id="1.10.3210.30">
    <property type="match status" value="1"/>
</dbReference>
<dbReference type="InterPro" id="IPR038257">
    <property type="entry name" value="CRISPR-assoc_Cas3_HD_sf"/>
</dbReference>
<evidence type="ECO:0000256" key="6">
    <source>
        <dbReference type="ARBA" id="ARBA00022806"/>
    </source>
</evidence>
<feature type="region of interest" description="Disordered" evidence="9">
    <location>
        <begin position="756"/>
        <end position="791"/>
    </location>
</feature>
<dbReference type="InterPro" id="IPR054712">
    <property type="entry name" value="Cas3-like_dom"/>
</dbReference>
<evidence type="ECO:0000259" key="10">
    <source>
        <dbReference type="PROSITE" id="PS51643"/>
    </source>
</evidence>
<feature type="domain" description="HD Cas3-type" evidence="10">
    <location>
        <begin position="705"/>
        <end position="886"/>
    </location>
</feature>
<dbReference type="AlphaFoldDB" id="A0AAX1L8A5"/>
<dbReference type="PROSITE" id="PS51643">
    <property type="entry name" value="HD_CAS3"/>
    <property type="match status" value="1"/>
</dbReference>
<dbReference type="Pfam" id="PF18019">
    <property type="entry name" value="Cas3_HD"/>
    <property type="match status" value="1"/>
</dbReference>
<evidence type="ECO:0000256" key="1">
    <source>
        <dbReference type="ARBA" id="ARBA00006847"/>
    </source>
</evidence>
<dbReference type="InterPro" id="IPR027417">
    <property type="entry name" value="P-loop_NTPase"/>
</dbReference>
<dbReference type="GO" id="GO:0005524">
    <property type="term" value="F:ATP binding"/>
    <property type="evidence" value="ECO:0007669"/>
    <property type="project" value="UniProtKB-KW"/>
</dbReference>
<dbReference type="InterPro" id="IPR013444">
    <property type="entry name" value="Helicase_Cas3_CRISPR-ass_Anaes"/>
</dbReference>
<evidence type="ECO:0000256" key="3">
    <source>
        <dbReference type="ARBA" id="ARBA00022723"/>
    </source>
</evidence>
<evidence type="ECO:0000256" key="8">
    <source>
        <dbReference type="ARBA" id="ARBA00023118"/>
    </source>
</evidence>
<dbReference type="Proteomes" id="UP000617681">
    <property type="component" value="Chromosome"/>
</dbReference>
<dbReference type="SUPFAM" id="SSF52540">
    <property type="entry name" value="P-loop containing nucleoside triphosphate hydrolases"/>
    <property type="match status" value="1"/>
</dbReference>
<gene>
    <name evidence="11" type="primary">cas3u</name>
    <name evidence="11" type="ORF">I6J21_10820</name>
</gene>
<proteinExistence type="inferred from homology"/>
<evidence type="ECO:0000256" key="7">
    <source>
        <dbReference type="ARBA" id="ARBA00022840"/>
    </source>
</evidence>
<dbReference type="Pfam" id="PF22590">
    <property type="entry name" value="Cas3-like_C_2"/>
    <property type="match status" value="1"/>
</dbReference>
<dbReference type="GO" id="GO:0046872">
    <property type="term" value="F:metal ion binding"/>
    <property type="evidence" value="ECO:0007669"/>
    <property type="project" value="UniProtKB-KW"/>
</dbReference>
<evidence type="ECO:0000313" key="12">
    <source>
        <dbReference type="Proteomes" id="UP000617681"/>
    </source>
</evidence>
<dbReference type="GO" id="GO:0016787">
    <property type="term" value="F:hydrolase activity"/>
    <property type="evidence" value="ECO:0007669"/>
    <property type="project" value="UniProtKB-KW"/>
</dbReference>
<dbReference type="EMBL" id="CP069534">
    <property type="protein sequence ID" value="QRP70242.1"/>
    <property type="molecule type" value="Genomic_DNA"/>
</dbReference>
<dbReference type="GO" id="GO:0004386">
    <property type="term" value="F:helicase activity"/>
    <property type="evidence" value="ECO:0007669"/>
    <property type="project" value="UniProtKB-KW"/>
</dbReference>
<keyword evidence="4" id="KW-0547">Nucleotide-binding</keyword>
<evidence type="ECO:0000313" key="11">
    <source>
        <dbReference type="EMBL" id="QRP70242.1"/>
    </source>
</evidence>
<protein>
    <submittedName>
        <fullName evidence="11">Type I-U CRISPR-associated helicase/endonuclease Cas3</fullName>
    </submittedName>
</protein>
<keyword evidence="6" id="KW-0347">Helicase</keyword>
<organism evidence="11 12">
    <name type="scientific">Corynebacterium glucuronolyticum</name>
    <dbReference type="NCBI Taxonomy" id="39791"/>
    <lineage>
        <taxon>Bacteria</taxon>
        <taxon>Bacillati</taxon>
        <taxon>Actinomycetota</taxon>
        <taxon>Actinomycetes</taxon>
        <taxon>Mycobacteriales</taxon>
        <taxon>Corynebacteriaceae</taxon>
        <taxon>Corynebacterium</taxon>
    </lineage>
</organism>
<evidence type="ECO:0000256" key="2">
    <source>
        <dbReference type="ARBA" id="ARBA00009046"/>
    </source>
</evidence>
<dbReference type="NCBIfam" id="TIGR02621">
    <property type="entry name" value="cas3_GSU0051"/>
    <property type="match status" value="1"/>
</dbReference>
<evidence type="ECO:0000256" key="5">
    <source>
        <dbReference type="ARBA" id="ARBA00022801"/>
    </source>
</evidence>
<name>A0AAX1L8A5_9CORY</name>
<dbReference type="GO" id="GO:0051607">
    <property type="term" value="P:defense response to virus"/>
    <property type="evidence" value="ECO:0007669"/>
    <property type="project" value="UniProtKB-KW"/>
</dbReference>
<keyword evidence="3" id="KW-0479">Metal-binding</keyword>
<evidence type="ECO:0000256" key="9">
    <source>
        <dbReference type="SAM" id="MobiDB-lite"/>
    </source>
</evidence>
<dbReference type="SUPFAM" id="SSF109604">
    <property type="entry name" value="HD-domain/PDEase-like"/>
    <property type="match status" value="1"/>
</dbReference>
<keyword evidence="7" id="KW-0067">ATP-binding</keyword>
<dbReference type="RefSeq" id="WP_005393672.1">
    <property type="nucleotide sequence ID" value="NZ_CP069534.1"/>
</dbReference>
<comment type="similarity">
    <text evidence="1">In the N-terminal section; belongs to the CRISPR-associated nuclease Cas3-HD family.</text>
</comment>
<evidence type="ECO:0000256" key="4">
    <source>
        <dbReference type="ARBA" id="ARBA00022741"/>
    </source>
</evidence>
<sequence>MTIRTGLSLEDFDEFFSTLNDGHLPYSWQRQLLERLVETGNWPEQISAPTGAGKSSVVDIHVFANALHADGLAPRLPRRLHAVVNRRGLVDNQYGRGARIQQALEASLKDQNAPEVLQKVALALAQLGVGKSTKPLNVSVLRGGLSTQDLPVNDLSVCTVIASTPDMWGSRALFQGYGATYYARSREATLMTSDSVLVLDEAQLNKQLLKTARRIREIQLGGVQIGVPALQVVETTATPSTEADPSSAITVTPENLETGRDDTLRQRLYATKQIHHEMLPKWNGRKSNSSIINTAVDSIQSWLSSPTQTGTLGCIVNHVDTALKISSTLRKAKVRVEVLVGPMRPYDLQRLTSTYPGLLSPHGNDEIDVIVATQTLEVGVDVDFQHLVTELAPATSLQQRIGRLNRLGKYDASELIVLEPTDETAIRNDSPPYTREDLLDGLRWIREFEEGTDVNPARLLKQPAPPTRPSRLLHQRLEFREVELLAKSSEHRESPFELDLWLHDSLDTETPVAGIAVRYGLPEMQEAAVELLNQVPPRAFEVFPATISIVRRHATYLTQLNGKHPVEIPLFIYHAGEVSIYTDETRVCPGDVLIVGKKLPLTTEGVVVETIEDKKAPDQVSLDDTRIFVYGQSNAIPDELFREAQELTPEDFMSEWIEHFPDDYDKSVEISAASVEDHRGSFAAWILVREKTILQKNPETIQEWTNAGPPTIEQHQLAVAQRVKELCARLGVDTEYSDRIATACLLHDEGKRDSRFQHMLGNSRPDVALAKSKKRSKQEVSRSRAGSGLPTGWRHEQFSAVIAEDMRSAGDTRIDELVVHIIGTSHGRGRDLFPQIGEQVVTGSPTADRLFSEGQWESQVRHLTRELGAYTLALCESLERAADGQISGEGR</sequence>
<keyword evidence="8" id="KW-0051">Antiviral defense</keyword>
<comment type="similarity">
    <text evidence="2">In the central section; belongs to the CRISPR-associated helicase Cas3 family.</text>
</comment>
<reference evidence="11" key="1">
    <citation type="submission" date="2021-02" db="EMBL/GenBank/DDBJ databases">
        <title>FDA dAtabase for Regulatory Grade micrObial Sequences (FDA-ARGOS): Supporting development and validation of Infectious Disease Dx tests.</title>
        <authorList>
            <person name="Sproer C."/>
            <person name="Gronow S."/>
            <person name="Severitt S."/>
            <person name="Schroder I."/>
            <person name="Tallon L."/>
            <person name="Sadzewicz L."/>
            <person name="Zhao X."/>
            <person name="Boylan J."/>
            <person name="Ott S."/>
            <person name="Bowen H."/>
            <person name="Vavikolanu K."/>
            <person name="Mehta A."/>
            <person name="Aluvathingal J."/>
            <person name="Nadendla S."/>
            <person name="Lowell S."/>
            <person name="Myers T."/>
            <person name="Yan Y."/>
            <person name="Sichtig H."/>
        </authorList>
    </citation>
    <scope>NUCLEOTIDE SEQUENCE</scope>
    <source>
        <strain evidence="11">FDAARGOS_1191</strain>
    </source>
</reference>